<evidence type="ECO:0000256" key="2">
    <source>
        <dbReference type="ARBA" id="ARBA00013064"/>
    </source>
</evidence>
<keyword evidence="9" id="KW-1185">Reference proteome</keyword>
<dbReference type="AlphaFoldDB" id="A0A8T2U2Y7"/>
<protein>
    <recommendedName>
        <fullName evidence="2">protein-tyrosine-phosphatase</fullName>
        <ecNumber evidence="2">3.1.3.48</ecNumber>
    </recommendedName>
</protein>
<keyword evidence="5" id="KW-0862">Zinc</keyword>
<feature type="region of interest" description="Disordered" evidence="6">
    <location>
        <begin position="84"/>
        <end position="104"/>
    </location>
</feature>
<feature type="compositionally biased region" description="Basic and acidic residues" evidence="6">
    <location>
        <begin position="95"/>
        <end position="104"/>
    </location>
</feature>
<keyword evidence="5" id="KW-0863">Zinc-finger</keyword>
<comment type="similarity">
    <text evidence="1">Belongs to the protein-tyrosine phosphatase family. Non-receptor class dual specificity subfamily.</text>
</comment>
<comment type="caution">
    <text evidence="8">The sequence shown here is derived from an EMBL/GenBank/DDBJ whole genome shotgun (WGS) entry which is preliminary data.</text>
</comment>
<gene>
    <name evidence="8" type="ORF">KP509_10G066800</name>
</gene>
<dbReference type="PANTHER" id="PTHR45848">
    <property type="entry name" value="DUAL SPECIFICITY PROTEIN PHOSPHATASE 12 FAMILY MEMBER"/>
    <property type="match status" value="1"/>
</dbReference>
<feature type="domain" description="C2H2-type" evidence="7">
    <location>
        <begin position="67"/>
        <end position="96"/>
    </location>
</feature>
<evidence type="ECO:0000313" key="9">
    <source>
        <dbReference type="Proteomes" id="UP000825935"/>
    </source>
</evidence>
<dbReference type="InterPro" id="IPR013087">
    <property type="entry name" value="Znf_C2H2_type"/>
</dbReference>
<evidence type="ECO:0000256" key="3">
    <source>
        <dbReference type="ARBA" id="ARBA00022801"/>
    </source>
</evidence>
<evidence type="ECO:0000256" key="1">
    <source>
        <dbReference type="ARBA" id="ARBA00008601"/>
    </source>
</evidence>
<dbReference type="Proteomes" id="UP000825935">
    <property type="component" value="Chromosome 10"/>
</dbReference>
<keyword evidence="4" id="KW-0904">Protein phosphatase</keyword>
<evidence type="ECO:0000256" key="4">
    <source>
        <dbReference type="ARBA" id="ARBA00022912"/>
    </source>
</evidence>
<dbReference type="EC" id="3.1.3.48" evidence="2"/>
<name>A0A8T2U2Y7_CERRI</name>
<dbReference type="GO" id="GO:0008138">
    <property type="term" value="F:protein tyrosine/serine/threonine phosphatase activity"/>
    <property type="evidence" value="ECO:0007669"/>
    <property type="project" value="TreeGrafter"/>
</dbReference>
<dbReference type="EMBL" id="CM035415">
    <property type="protein sequence ID" value="KAH7427914.1"/>
    <property type="molecule type" value="Genomic_DNA"/>
</dbReference>
<sequence>MSGFIVINCFFFWEEFEVGKGWSETCEPSVLGERTRHLLLTEDPVLCMASSPLEQPQQFSTEPSIVYRCKKCRRVLASEEHVLTHQQQDGHSSNRRKDEPSLWDEPHSVECTSIFVEPMQWMTAVQEGSVLGKLCCAGCNVRLGSFNWSGTKCSCGAWVVPAFQLHKSRMDASKI</sequence>
<dbReference type="GO" id="GO:0004725">
    <property type="term" value="F:protein tyrosine phosphatase activity"/>
    <property type="evidence" value="ECO:0007669"/>
    <property type="project" value="UniProtKB-EC"/>
</dbReference>
<evidence type="ECO:0000259" key="7">
    <source>
        <dbReference type="PROSITE" id="PS50157"/>
    </source>
</evidence>
<evidence type="ECO:0000256" key="6">
    <source>
        <dbReference type="SAM" id="MobiDB-lite"/>
    </source>
</evidence>
<dbReference type="OrthoDB" id="2017893at2759"/>
<dbReference type="PANTHER" id="PTHR45848:SF4">
    <property type="entry name" value="DUAL SPECIFICITY PROTEIN PHOSPHATASE 12"/>
    <property type="match status" value="1"/>
</dbReference>
<keyword evidence="5" id="KW-0479">Metal-binding</keyword>
<keyword evidence="3" id="KW-0378">Hydrolase</keyword>
<proteinExistence type="inferred from homology"/>
<reference evidence="8" key="1">
    <citation type="submission" date="2021-08" db="EMBL/GenBank/DDBJ databases">
        <title>WGS assembly of Ceratopteris richardii.</title>
        <authorList>
            <person name="Marchant D.B."/>
            <person name="Chen G."/>
            <person name="Jenkins J."/>
            <person name="Shu S."/>
            <person name="Leebens-Mack J."/>
            <person name="Grimwood J."/>
            <person name="Schmutz J."/>
            <person name="Soltis P."/>
            <person name="Soltis D."/>
            <person name="Chen Z.-H."/>
        </authorList>
    </citation>
    <scope>NUCLEOTIDE SEQUENCE</scope>
    <source>
        <strain evidence="8">Whitten #5841</strain>
        <tissue evidence="8">Leaf</tissue>
    </source>
</reference>
<dbReference type="GO" id="GO:0008270">
    <property type="term" value="F:zinc ion binding"/>
    <property type="evidence" value="ECO:0007669"/>
    <property type="project" value="UniProtKB-KW"/>
</dbReference>
<dbReference type="PROSITE" id="PS00028">
    <property type="entry name" value="ZINC_FINGER_C2H2_1"/>
    <property type="match status" value="1"/>
</dbReference>
<accession>A0A8T2U2Y7</accession>
<dbReference type="PROSITE" id="PS50157">
    <property type="entry name" value="ZINC_FINGER_C2H2_2"/>
    <property type="match status" value="1"/>
</dbReference>
<evidence type="ECO:0000256" key="5">
    <source>
        <dbReference type="PROSITE-ProRule" id="PRU00042"/>
    </source>
</evidence>
<evidence type="ECO:0000313" key="8">
    <source>
        <dbReference type="EMBL" id="KAH7427914.1"/>
    </source>
</evidence>
<organism evidence="8 9">
    <name type="scientific">Ceratopteris richardii</name>
    <name type="common">Triangle waterfern</name>
    <dbReference type="NCBI Taxonomy" id="49495"/>
    <lineage>
        <taxon>Eukaryota</taxon>
        <taxon>Viridiplantae</taxon>
        <taxon>Streptophyta</taxon>
        <taxon>Embryophyta</taxon>
        <taxon>Tracheophyta</taxon>
        <taxon>Polypodiopsida</taxon>
        <taxon>Polypodiidae</taxon>
        <taxon>Polypodiales</taxon>
        <taxon>Pteridineae</taxon>
        <taxon>Pteridaceae</taxon>
        <taxon>Parkerioideae</taxon>
        <taxon>Ceratopteris</taxon>
    </lineage>
</organism>